<dbReference type="GeneID" id="9224220"/>
<feature type="compositionally biased region" description="Polar residues" evidence="5">
    <location>
        <begin position="152"/>
        <end position="164"/>
    </location>
</feature>
<evidence type="ECO:0000256" key="5">
    <source>
        <dbReference type="SAM" id="MobiDB-lite"/>
    </source>
</evidence>
<feature type="region of interest" description="Disordered" evidence="5">
    <location>
        <begin position="1491"/>
        <end position="1514"/>
    </location>
</feature>
<dbReference type="VEuPathDB" id="FungiDB:MCYG_05789"/>
<dbReference type="Proteomes" id="UP000002035">
    <property type="component" value="Unassembled WGS sequence"/>
</dbReference>
<keyword evidence="7" id="KW-0132">Cell division</keyword>
<keyword evidence="8" id="KW-1185">Reference proteome</keyword>
<evidence type="ECO:0000313" key="8">
    <source>
        <dbReference type="Proteomes" id="UP000002035"/>
    </source>
</evidence>
<accession>C5FSW7</accession>
<dbReference type="PROSITE" id="PS51700">
    <property type="entry name" value="SEPARIN"/>
    <property type="match status" value="1"/>
</dbReference>
<evidence type="ECO:0000256" key="2">
    <source>
        <dbReference type="ARBA" id="ARBA00012489"/>
    </source>
</evidence>
<organism evidence="7 8">
    <name type="scientific">Arthroderma otae (strain ATCC MYA-4605 / CBS 113480)</name>
    <name type="common">Microsporum canis</name>
    <dbReference type="NCBI Taxonomy" id="554155"/>
    <lineage>
        <taxon>Eukaryota</taxon>
        <taxon>Fungi</taxon>
        <taxon>Dikarya</taxon>
        <taxon>Ascomycota</taxon>
        <taxon>Pezizomycotina</taxon>
        <taxon>Eurotiomycetes</taxon>
        <taxon>Eurotiomycetidae</taxon>
        <taxon>Onygenales</taxon>
        <taxon>Arthrodermataceae</taxon>
        <taxon>Microsporum</taxon>
    </lineage>
</organism>
<feature type="compositionally biased region" description="Basic residues" evidence="5">
    <location>
        <begin position="1503"/>
        <end position="1514"/>
    </location>
</feature>
<feature type="compositionally biased region" description="Basic and acidic residues" evidence="5">
    <location>
        <begin position="171"/>
        <end position="183"/>
    </location>
</feature>
<dbReference type="Pfam" id="PF03568">
    <property type="entry name" value="Separin_C"/>
    <property type="match status" value="1"/>
</dbReference>
<protein>
    <recommendedName>
        <fullName evidence="2">separase</fullName>
        <ecNumber evidence="2">3.4.22.49</ecNumber>
    </recommendedName>
</protein>
<keyword evidence="3" id="KW-0378">Hydrolase</keyword>
<dbReference type="EMBL" id="DS995705">
    <property type="protein sequence ID" value="EEQ32970.1"/>
    <property type="molecule type" value="Genomic_DNA"/>
</dbReference>
<dbReference type="InterPro" id="IPR005314">
    <property type="entry name" value="Peptidase_C50"/>
</dbReference>
<dbReference type="GO" id="GO:0005634">
    <property type="term" value="C:nucleus"/>
    <property type="evidence" value="ECO:0007669"/>
    <property type="project" value="InterPro"/>
</dbReference>
<dbReference type="PANTHER" id="PTHR12792:SF0">
    <property type="entry name" value="SEPARIN"/>
    <property type="match status" value="1"/>
</dbReference>
<feature type="domain" description="Peptidase C50" evidence="6">
    <location>
        <begin position="1934"/>
        <end position="2029"/>
    </location>
</feature>
<dbReference type="OMA" id="FWSRYIK"/>
<sequence length="2121" mass="234992">MGMEIDVRTERVEKGLERMGGLLVPSLTDAVKQDLQHPSKCSSATVTTLRQLLTGDINDEKPGGIKPTKRVATNKTSSKSGRTVKIRATSNSSVPPPSTNETNATILSKHEKLVLATEVFNIASKLLSEHIKKLSASRRIKTSGENGKQAERNGSLSKTPLQPSSPNPRIRPLDNSKDTSEECTKSKGKCRINIIAECAMLSLETLRDIRISENSFDPSNLHLGQGINILVGKLLVAGLHDLAIKGLWMLKFTIQIAIEAERTKRDHGLDKKYLIPQNASLESLLEFCSLPENGPLLQLLISFQAYALKVLIAEGNLSTSHKVIQQLRLGNPSSPANAILTAHNMGSISDDKAAQQLQSHSQSILTLSIILSPAEDRPSARSVNLTVPLLLQFLALEVRCIWWKLSGHNCDQNKELWGPLSRFITTYVRRCPNSKKHEFDSIQDAFRQLKARLESNGYIEGDGHKFSSMATIAKTLSQIAYSAGRLEIAAELCEASSTSLTNGRPLQRAICQCRRAMLKVESLKSRSISESQALKAITEAANDLTASMKGNQTELDELLMESALLKKAVMKYFSQAETHSKEQPSGSADTKCYDSVLVYVTSFLRFLVRYLTPAVHASQNDDVYAVSQCLQKSGNIVLAAIDSGIALGKLSSGGTWLAWSKVEPLLPGCVSLSQLLRKLGSFCEPENCMSADASVRLLRISNLYWATYLRYKDLGKDPAELLLPVEQATSILTHCTLKEQISGLIAIKFERQAMLYSEIGKVKQSSTAYISAIRAHLEAGVLENASRLALKQHRRHIWKDPKGPAYALGRVISCYIKDQVKHDSRSNPIIYDNQELESCQRAMLLEQQASILMGISGSATSSSIIETLSSLISTILSLLPLETYPIRRTIVIHQTLRFLLEHNPTFEKPFSEFILNEATQCLSSSIAPCEDKHLILLRDDLQASLMVSVAFYSGVPSIEILENAIQTWIVVLQGCGSWEAVETRVGDPLALMLQLRSLSDYLEVRGLWKLRVSALATISQLLALQKKADFSMTVACYSSMALQYCRLGYSDKAEHILTKAKVITKEHEIASHVLLCWHLSFAEHSFEIGNYSKSIECIVQAKPLFDRISAELSKESFQTRALVERLAVDAATILSRSYSANGDPNEATYYAKRAVKLSSRLWARLEKYAETKLEKHCKSKAAADPNSLADGISALNISSSVSKTSYCHFEGSVYWPYLFSHVAALLQLSRISDHNGLFQDAVYHGEQAIAACDAIGAHSLMALVKAELGDRFIRGGRTHKGAELLAEVHNVSQTVPDSIHSISLNMHMTSLYVYQEEVESAYRIVCDSINGLLTIARASTMDSLDPFIDPMKEIVKQSRDMDISSPKRSNAPAATRTLRSRSVRKPQTKSVTRSKIYIPVGSEATQQRTIFTLLHSSLLQKQAMLLLSSQQFGQVIGLLDQAEKMSTTETATSSHRLCKVHYMLRVAAQQLSGHSVFCVLPESTISLPSLCSSGEVSKESSRSRSRTGRSATKKAKSVLHSECDFSETLSAASHILREISSPISRHGSSKDGHEASYLRSRTSMLAFATGSACSADVDPSIVAHSIELGRNSSFLREHLCIVSDKELSSQIGRLDWPAPPSADLSIATMEEGSFMESYVNILPEEWDVISITLCPSQDEFIISKLRSGQHPLILRLPLKRGGEDDMDEETFSFQEGKAELLEIIRLANASAHNTGSYVGKKEKKEWWANRENLDKQLGDLLQNIETVWFGGFRGIFSQIPRNDALLGKFISAFSKILDKHLPSRKEKRGKAKIDHPAFDPWVMELFVNIGSLDDEMNPEDAVMDLLYFIVDILQFRGETNAYDEIDFDMMVVETLDALHRYADEYKWEHTPAPSRHTILVLDKSLHAFPWESMQCLRHSSVSRMPSLHSVRDQILRFKNQEIPDNGQFGFYADRNSGTYLLNPAGDLKSTETAFRAPLSALKGWTGRMNTAPTEEEFETSLLSKDIMLYFGHGSGAQYIRGRTIRRLERCAVTFLMGCSSGAMTEAGDFEPYGTPWNYMHARSPALVATLWDVTDKDIDRFATSVFEQWGLLPASAPTPKMPKHTGQVCLDTAVADSRDSCILKYLNGAAPVVYGVPVFLK</sequence>
<evidence type="ECO:0000256" key="4">
    <source>
        <dbReference type="ARBA" id="ARBA00022829"/>
    </source>
</evidence>
<dbReference type="RefSeq" id="XP_002845920.1">
    <property type="nucleotide sequence ID" value="XM_002845874.1"/>
</dbReference>
<dbReference type="InterPro" id="IPR011990">
    <property type="entry name" value="TPR-like_helical_dom_sf"/>
</dbReference>
<keyword evidence="4" id="KW-0159">Chromosome partition</keyword>
<dbReference type="SUPFAM" id="SSF48452">
    <property type="entry name" value="TPR-like"/>
    <property type="match status" value="1"/>
</dbReference>
<dbReference type="InterPro" id="IPR030397">
    <property type="entry name" value="SEPARIN_core_dom"/>
</dbReference>
<evidence type="ECO:0000256" key="3">
    <source>
        <dbReference type="ARBA" id="ARBA00022801"/>
    </source>
</evidence>
<reference evidence="8" key="1">
    <citation type="journal article" date="2012" name="MBio">
        <title>Comparative genome analysis of Trichophyton rubrum and related dermatophytes reveals candidate genes involved in infection.</title>
        <authorList>
            <person name="Martinez D.A."/>
            <person name="Oliver B.G."/>
            <person name="Graeser Y."/>
            <person name="Goldberg J.M."/>
            <person name="Li W."/>
            <person name="Martinez-Rossi N.M."/>
            <person name="Monod M."/>
            <person name="Shelest E."/>
            <person name="Barton R.C."/>
            <person name="Birch E."/>
            <person name="Brakhage A.A."/>
            <person name="Chen Z."/>
            <person name="Gurr S.J."/>
            <person name="Heiman D."/>
            <person name="Heitman J."/>
            <person name="Kosti I."/>
            <person name="Rossi A."/>
            <person name="Saif S."/>
            <person name="Samalova M."/>
            <person name="Saunders C.W."/>
            <person name="Shea T."/>
            <person name="Summerbell R.C."/>
            <person name="Xu J."/>
            <person name="Young S."/>
            <person name="Zeng Q."/>
            <person name="Birren B.W."/>
            <person name="Cuomo C.A."/>
            <person name="White T.C."/>
        </authorList>
    </citation>
    <scope>NUCLEOTIDE SEQUENCE [LARGE SCALE GENOMIC DNA]</scope>
    <source>
        <strain evidence="8">ATCC MYA-4605 / CBS 113480</strain>
    </source>
</reference>
<dbReference type="GO" id="GO:0005737">
    <property type="term" value="C:cytoplasm"/>
    <property type="evidence" value="ECO:0007669"/>
    <property type="project" value="TreeGrafter"/>
</dbReference>
<dbReference type="GO" id="GO:0004197">
    <property type="term" value="F:cysteine-type endopeptidase activity"/>
    <property type="evidence" value="ECO:0007669"/>
    <property type="project" value="InterPro"/>
</dbReference>
<feature type="region of interest" description="Disordered" evidence="5">
    <location>
        <begin position="134"/>
        <end position="183"/>
    </location>
</feature>
<dbReference type="OrthoDB" id="10255632at2759"/>
<dbReference type="Gene3D" id="1.25.40.10">
    <property type="entry name" value="Tetratricopeptide repeat domain"/>
    <property type="match status" value="1"/>
</dbReference>
<dbReference type="GO" id="GO:0072686">
    <property type="term" value="C:mitotic spindle"/>
    <property type="evidence" value="ECO:0007669"/>
    <property type="project" value="TreeGrafter"/>
</dbReference>
<dbReference type="GO" id="GO:0051307">
    <property type="term" value="P:meiotic chromosome separation"/>
    <property type="evidence" value="ECO:0007669"/>
    <property type="project" value="TreeGrafter"/>
</dbReference>
<keyword evidence="7" id="KW-0131">Cell cycle</keyword>
<evidence type="ECO:0000259" key="6">
    <source>
        <dbReference type="PROSITE" id="PS51700"/>
    </source>
</evidence>
<feature type="compositionally biased region" description="Polar residues" evidence="5">
    <location>
        <begin position="71"/>
        <end position="81"/>
    </location>
</feature>
<gene>
    <name evidence="7" type="ORF">MCYG_05789</name>
</gene>
<evidence type="ECO:0000256" key="1">
    <source>
        <dbReference type="ARBA" id="ARBA00000451"/>
    </source>
</evidence>
<dbReference type="HOGENOM" id="CLU_000454_0_0_1"/>
<dbReference type="GO" id="GO:0006508">
    <property type="term" value="P:proteolysis"/>
    <property type="evidence" value="ECO:0007669"/>
    <property type="project" value="InterPro"/>
</dbReference>
<comment type="catalytic activity">
    <reaction evidence="1">
        <text>All bonds known to be hydrolyzed by this endopeptidase have arginine in P1 and an acidic residue in P4. P6 is often occupied by an acidic residue or by a hydroxy-amino-acid residue, the phosphorylation of which enhances cleavage.</text>
        <dbReference type="EC" id="3.4.22.49"/>
    </reaction>
</comment>
<proteinExistence type="predicted"/>
<dbReference type="eggNOG" id="KOG1849">
    <property type="taxonomic scope" value="Eukaryota"/>
</dbReference>
<feature type="region of interest" description="Disordered" evidence="5">
    <location>
        <begin position="1358"/>
        <end position="1385"/>
    </location>
</feature>
<dbReference type="PANTHER" id="PTHR12792">
    <property type="entry name" value="EXTRA SPINDLE POLES 1-RELATED"/>
    <property type="match status" value="1"/>
</dbReference>
<dbReference type="GO" id="GO:0051301">
    <property type="term" value="P:cell division"/>
    <property type="evidence" value="ECO:0007669"/>
    <property type="project" value="UniProtKB-KW"/>
</dbReference>
<evidence type="ECO:0000313" key="7">
    <source>
        <dbReference type="EMBL" id="EEQ32970.1"/>
    </source>
</evidence>
<feature type="compositionally biased region" description="Low complexity" evidence="5">
    <location>
        <begin position="89"/>
        <end position="102"/>
    </location>
</feature>
<feature type="region of interest" description="Disordered" evidence="5">
    <location>
        <begin position="57"/>
        <end position="102"/>
    </location>
</feature>
<dbReference type="STRING" id="554155.C5FSW7"/>
<dbReference type="GO" id="GO:0044732">
    <property type="term" value="C:mitotic spindle pole body"/>
    <property type="evidence" value="ECO:0007669"/>
    <property type="project" value="TreeGrafter"/>
</dbReference>
<dbReference type="EC" id="3.4.22.49" evidence="2"/>
<name>C5FSW7_ARTOC</name>